<proteinExistence type="predicted"/>
<dbReference type="Proteomes" id="UP001151760">
    <property type="component" value="Unassembled WGS sequence"/>
</dbReference>
<name>A0ABQ5E9D1_9ASTR</name>
<gene>
    <name evidence="1" type="ORF">Tco_0956138</name>
</gene>
<comment type="caution">
    <text evidence="1">The sequence shown here is derived from an EMBL/GenBank/DDBJ whole genome shotgun (WGS) entry which is preliminary data.</text>
</comment>
<protein>
    <submittedName>
        <fullName evidence="1">Uncharacterized protein</fullName>
    </submittedName>
</protein>
<accession>A0ABQ5E9D1</accession>
<evidence type="ECO:0000313" key="1">
    <source>
        <dbReference type="EMBL" id="GJT47423.1"/>
    </source>
</evidence>
<reference evidence="1" key="1">
    <citation type="journal article" date="2022" name="Int. J. Mol. Sci.">
        <title>Draft Genome of Tanacetum Coccineum: Genomic Comparison of Closely Related Tanacetum-Family Plants.</title>
        <authorList>
            <person name="Yamashiro T."/>
            <person name="Shiraishi A."/>
            <person name="Nakayama K."/>
            <person name="Satake H."/>
        </authorList>
    </citation>
    <scope>NUCLEOTIDE SEQUENCE</scope>
</reference>
<sequence length="73" mass="8877">MTVNRLVLEWEEKIKLYLEREMKFNQWRSKSFKGKHPTLIATKEEIDDEGEVTLYLMRKSLEVLRKLHWTILG</sequence>
<reference evidence="1" key="2">
    <citation type="submission" date="2022-01" db="EMBL/GenBank/DDBJ databases">
        <authorList>
            <person name="Yamashiro T."/>
            <person name="Shiraishi A."/>
            <person name="Satake H."/>
            <person name="Nakayama K."/>
        </authorList>
    </citation>
    <scope>NUCLEOTIDE SEQUENCE</scope>
</reference>
<dbReference type="EMBL" id="BQNB010016065">
    <property type="protein sequence ID" value="GJT47423.1"/>
    <property type="molecule type" value="Genomic_DNA"/>
</dbReference>
<keyword evidence="2" id="KW-1185">Reference proteome</keyword>
<organism evidence="1 2">
    <name type="scientific">Tanacetum coccineum</name>
    <dbReference type="NCBI Taxonomy" id="301880"/>
    <lineage>
        <taxon>Eukaryota</taxon>
        <taxon>Viridiplantae</taxon>
        <taxon>Streptophyta</taxon>
        <taxon>Embryophyta</taxon>
        <taxon>Tracheophyta</taxon>
        <taxon>Spermatophyta</taxon>
        <taxon>Magnoliopsida</taxon>
        <taxon>eudicotyledons</taxon>
        <taxon>Gunneridae</taxon>
        <taxon>Pentapetalae</taxon>
        <taxon>asterids</taxon>
        <taxon>campanulids</taxon>
        <taxon>Asterales</taxon>
        <taxon>Asteraceae</taxon>
        <taxon>Asteroideae</taxon>
        <taxon>Anthemideae</taxon>
        <taxon>Anthemidinae</taxon>
        <taxon>Tanacetum</taxon>
    </lineage>
</organism>
<evidence type="ECO:0000313" key="2">
    <source>
        <dbReference type="Proteomes" id="UP001151760"/>
    </source>
</evidence>